<keyword evidence="2" id="KW-1185">Reference proteome</keyword>
<evidence type="ECO:0000313" key="1">
    <source>
        <dbReference type="EMBL" id="VTR91885.1"/>
    </source>
</evidence>
<organism evidence="1 2">
    <name type="scientific">Gemmata massiliana</name>
    <dbReference type="NCBI Taxonomy" id="1210884"/>
    <lineage>
        <taxon>Bacteria</taxon>
        <taxon>Pseudomonadati</taxon>
        <taxon>Planctomycetota</taxon>
        <taxon>Planctomycetia</taxon>
        <taxon>Gemmatales</taxon>
        <taxon>Gemmataceae</taxon>
        <taxon>Gemmata</taxon>
    </lineage>
</organism>
<dbReference type="EMBL" id="LR593886">
    <property type="protein sequence ID" value="VTR91885.1"/>
    <property type="molecule type" value="Genomic_DNA"/>
</dbReference>
<evidence type="ECO:0000313" key="2">
    <source>
        <dbReference type="Proteomes" id="UP000464178"/>
    </source>
</evidence>
<accession>A0A6P2CUR2</accession>
<proteinExistence type="predicted"/>
<dbReference type="AlphaFoldDB" id="A0A6P2CUR2"/>
<dbReference type="KEGG" id="gms:SOIL9_58290"/>
<name>A0A6P2CUR2_9BACT</name>
<reference evidence="1 2" key="1">
    <citation type="submission" date="2019-05" db="EMBL/GenBank/DDBJ databases">
        <authorList>
            <consortium name="Science for Life Laboratories"/>
        </authorList>
    </citation>
    <scope>NUCLEOTIDE SEQUENCE [LARGE SCALE GENOMIC DNA]</scope>
    <source>
        <strain evidence="1">Soil9</strain>
    </source>
</reference>
<dbReference type="Proteomes" id="UP000464178">
    <property type="component" value="Chromosome"/>
</dbReference>
<protein>
    <submittedName>
        <fullName evidence="1">Uncharacterized protein</fullName>
    </submittedName>
</protein>
<sequence length="110" mass="12758">MGLFRVRKPESQPSAPEQVSPIPITQFDLSKRYDVYYMEASHDRVYENVLFVGIRTFDRLSEYSSGLINGYLEIESTDGSRCLLPSYGIRMICESGTQPTFRILRHRRNC</sequence>
<gene>
    <name evidence="1" type="ORF">SOIL9_58290</name>
</gene>